<comment type="subcellular location">
    <subcellularLocation>
        <location evidence="2 12">Cell inner membrane</location>
        <topology evidence="2 12">Single-pass membrane protein</topology>
    </subcellularLocation>
</comment>
<dbReference type="InterPro" id="IPR007078">
    <property type="entry name" value="Haem_export_protD_CcmD"/>
</dbReference>
<evidence type="ECO:0000256" key="10">
    <source>
        <dbReference type="ARBA" id="ARBA00022989"/>
    </source>
</evidence>
<reference evidence="14 15" key="1">
    <citation type="submission" date="2012-09" db="EMBL/GenBank/DDBJ databases">
        <title>Genome Sequence of alkane-degrading Bacterium Alcanivorax sp. 521-1.</title>
        <authorList>
            <person name="Lai Q."/>
            <person name="Shao Z."/>
        </authorList>
    </citation>
    <scope>NUCLEOTIDE SEQUENCE [LARGE SCALE GENOMIC DNA]</scope>
    <source>
        <strain evidence="14 15">521-1</strain>
    </source>
</reference>
<keyword evidence="11 12" id="KW-0472">Membrane</keyword>
<comment type="caution">
    <text evidence="14">The sequence shown here is derived from an EMBL/GenBank/DDBJ whole genome shotgun (WGS) entry which is preliminary data.</text>
</comment>
<evidence type="ECO:0000313" key="14">
    <source>
        <dbReference type="EMBL" id="MBF5056238.1"/>
    </source>
</evidence>
<dbReference type="NCBIfam" id="TIGR03141">
    <property type="entry name" value="cytochro_ccmD"/>
    <property type="match status" value="1"/>
</dbReference>
<evidence type="ECO:0000256" key="7">
    <source>
        <dbReference type="ARBA" id="ARBA00022519"/>
    </source>
</evidence>
<evidence type="ECO:0000256" key="12">
    <source>
        <dbReference type="RuleBase" id="RU363101"/>
    </source>
</evidence>
<evidence type="ECO:0000256" key="2">
    <source>
        <dbReference type="ARBA" id="ARBA00004377"/>
    </source>
</evidence>
<keyword evidence="15" id="KW-1185">Reference proteome</keyword>
<keyword evidence="10 12" id="KW-1133">Transmembrane helix</keyword>
<keyword evidence="9 12" id="KW-0201">Cytochrome c-type biogenesis</keyword>
<feature type="region of interest" description="Disordered" evidence="13">
    <location>
        <begin position="48"/>
        <end position="71"/>
    </location>
</feature>
<keyword evidence="7 12" id="KW-0997">Cell inner membrane</keyword>
<evidence type="ECO:0000313" key="15">
    <source>
        <dbReference type="Proteomes" id="UP000662703"/>
    </source>
</evidence>
<organism evidence="14 15">
    <name type="scientific">Alloalcanivorax profundimaris</name>
    <dbReference type="NCBI Taxonomy" id="2735259"/>
    <lineage>
        <taxon>Bacteria</taxon>
        <taxon>Pseudomonadati</taxon>
        <taxon>Pseudomonadota</taxon>
        <taxon>Gammaproteobacteria</taxon>
        <taxon>Oceanospirillales</taxon>
        <taxon>Alcanivoracaceae</taxon>
        <taxon>Alloalcanivorax</taxon>
    </lineage>
</organism>
<evidence type="ECO:0000256" key="6">
    <source>
        <dbReference type="ARBA" id="ARBA00022475"/>
    </source>
</evidence>
<proteinExistence type="inferred from homology"/>
<dbReference type="InterPro" id="IPR052075">
    <property type="entry name" value="Heme_exporter_D"/>
</dbReference>
<evidence type="ECO:0000256" key="4">
    <source>
        <dbReference type="ARBA" id="ARBA00016461"/>
    </source>
</evidence>
<evidence type="ECO:0000256" key="9">
    <source>
        <dbReference type="ARBA" id="ARBA00022748"/>
    </source>
</evidence>
<gene>
    <name evidence="14" type="ORF">Y5W_01532</name>
</gene>
<protein>
    <recommendedName>
        <fullName evidence="4 12">Heme exporter protein D</fullName>
    </recommendedName>
</protein>
<accession>A0ABS0AQ31</accession>
<dbReference type="PANTHER" id="PTHR37531">
    <property type="entry name" value="HEME EXPORTER PROTEIN D"/>
    <property type="match status" value="1"/>
</dbReference>
<dbReference type="PANTHER" id="PTHR37531:SF1">
    <property type="entry name" value="HEME EXPORTER PROTEIN D"/>
    <property type="match status" value="1"/>
</dbReference>
<evidence type="ECO:0000256" key="8">
    <source>
        <dbReference type="ARBA" id="ARBA00022692"/>
    </source>
</evidence>
<comment type="function">
    <text evidence="1 12">Required for the export of heme to the periplasm for the biogenesis of c-type cytochromes.</text>
</comment>
<evidence type="ECO:0000256" key="1">
    <source>
        <dbReference type="ARBA" id="ARBA00002442"/>
    </source>
</evidence>
<evidence type="ECO:0000256" key="5">
    <source>
        <dbReference type="ARBA" id="ARBA00022448"/>
    </source>
</evidence>
<dbReference type="EMBL" id="ARXX01000019">
    <property type="protein sequence ID" value="MBF5056238.1"/>
    <property type="molecule type" value="Genomic_DNA"/>
</dbReference>
<dbReference type="RefSeq" id="WP_194864776.1">
    <property type="nucleotide sequence ID" value="NZ_ARXX01000019.1"/>
</dbReference>
<feature type="transmembrane region" description="Helical" evidence="12">
    <location>
        <begin position="20"/>
        <end position="38"/>
    </location>
</feature>
<sequence length="71" mass="7974">MYFDSFADFLAMGNHGFYVWTAYGLSALLIIGNMLFALRQQGRGRAELARRARRDARDNATSSEHLDESGS</sequence>
<keyword evidence="8 12" id="KW-0812">Transmembrane</keyword>
<dbReference type="Proteomes" id="UP000662703">
    <property type="component" value="Unassembled WGS sequence"/>
</dbReference>
<evidence type="ECO:0000256" key="3">
    <source>
        <dbReference type="ARBA" id="ARBA00008741"/>
    </source>
</evidence>
<dbReference type="Pfam" id="PF04995">
    <property type="entry name" value="CcmD"/>
    <property type="match status" value="1"/>
</dbReference>
<name>A0ABS0AQ31_9GAMM</name>
<keyword evidence="5 12" id="KW-0813">Transport</keyword>
<evidence type="ECO:0000256" key="13">
    <source>
        <dbReference type="SAM" id="MobiDB-lite"/>
    </source>
</evidence>
<keyword evidence="6 12" id="KW-1003">Cell membrane</keyword>
<evidence type="ECO:0000256" key="11">
    <source>
        <dbReference type="ARBA" id="ARBA00023136"/>
    </source>
</evidence>
<comment type="similarity">
    <text evidence="3 12">Belongs to the CcmD/CycX/HelD family.</text>
</comment>